<organism evidence="2 3">
    <name type="scientific">Actinomadura rudentiformis</name>
    <dbReference type="NCBI Taxonomy" id="359158"/>
    <lineage>
        <taxon>Bacteria</taxon>
        <taxon>Bacillati</taxon>
        <taxon>Actinomycetota</taxon>
        <taxon>Actinomycetes</taxon>
        <taxon>Streptosporangiales</taxon>
        <taxon>Thermomonosporaceae</taxon>
        <taxon>Actinomadura</taxon>
    </lineage>
</organism>
<keyword evidence="1" id="KW-0812">Transmembrane</keyword>
<keyword evidence="1" id="KW-0472">Membrane</keyword>
<dbReference type="OrthoDB" id="3637587at2"/>
<evidence type="ECO:0000256" key="1">
    <source>
        <dbReference type="SAM" id="Phobius"/>
    </source>
</evidence>
<dbReference type="AlphaFoldDB" id="A0A6H9Z6L6"/>
<gene>
    <name evidence="2" type="ORF">F8566_05825</name>
</gene>
<feature type="transmembrane region" description="Helical" evidence="1">
    <location>
        <begin position="45"/>
        <end position="65"/>
    </location>
</feature>
<accession>A0A6H9Z6L6</accession>
<comment type="caution">
    <text evidence="2">The sequence shown here is derived from an EMBL/GenBank/DDBJ whole genome shotgun (WGS) entry which is preliminary data.</text>
</comment>
<evidence type="ECO:0000313" key="3">
    <source>
        <dbReference type="Proteomes" id="UP000468735"/>
    </source>
</evidence>
<feature type="transmembrane region" description="Helical" evidence="1">
    <location>
        <begin position="20"/>
        <end position="39"/>
    </location>
</feature>
<evidence type="ECO:0000313" key="2">
    <source>
        <dbReference type="EMBL" id="KAB2351729.1"/>
    </source>
</evidence>
<dbReference type="EMBL" id="WBMT01000002">
    <property type="protein sequence ID" value="KAB2351729.1"/>
    <property type="molecule type" value="Genomic_DNA"/>
</dbReference>
<dbReference type="RefSeq" id="WP_151558761.1">
    <property type="nucleotide sequence ID" value="NZ_WBMT01000002.1"/>
</dbReference>
<protein>
    <submittedName>
        <fullName evidence="2">Uncharacterized protein</fullName>
    </submittedName>
</protein>
<keyword evidence="1" id="KW-1133">Transmembrane helix</keyword>
<reference evidence="2 3" key="1">
    <citation type="submission" date="2019-09" db="EMBL/GenBank/DDBJ databases">
        <title>Actinomadura physcomitrii sp. nov., a novel actinomycete isolated from moss [Physcomitrium sphaericum (Ludw) Fuernr].</title>
        <authorList>
            <person name="Zhuang X."/>
            <person name="Liu C."/>
        </authorList>
    </citation>
    <scope>NUCLEOTIDE SEQUENCE [LARGE SCALE GENOMIC DNA]</scope>
    <source>
        <strain evidence="2 3">HMC1</strain>
    </source>
</reference>
<sequence length="74" mass="8106">MSEHETRDERRHRFDPGGVITGLFFLAVAGVSLATGFSGESVVSLRFLVPAVLIGLGVVGIIRVLTRSRRRTLR</sequence>
<dbReference type="Proteomes" id="UP000468735">
    <property type="component" value="Unassembled WGS sequence"/>
</dbReference>
<proteinExistence type="predicted"/>
<keyword evidence="3" id="KW-1185">Reference proteome</keyword>
<name>A0A6H9Z6L6_9ACTN</name>